<gene>
    <name evidence="2" type="ORF">RD110_20915</name>
</gene>
<evidence type="ECO:0000259" key="1">
    <source>
        <dbReference type="Pfam" id="PF12697"/>
    </source>
</evidence>
<dbReference type="InterPro" id="IPR000073">
    <property type="entry name" value="AB_hydrolase_1"/>
</dbReference>
<dbReference type="PANTHER" id="PTHR43689:SF8">
    <property type="entry name" value="ALPHA_BETA-HYDROLASES SUPERFAMILY PROTEIN"/>
    <property type="match status" value="1"/>
</dbReference>
<feature type="domain" description="AB hydrolase-1" evidence="1">
    <location>
        <begin position="11"/>
        <end position="230"/>
    </location>
</feature>
<dbReference type="KEGG" id="rhy:RD110_20915"/>
<evidence type="ECO:0000313" key="2">
    <source>
        <dbReference type="EMBL" id="APW39373.1"/>
    </source>
</evidence>
<name>A0A1P8K043_9BURK</name>
<protein>
    <submittedName>
        <fullName evidence="2">Alpha/beta hydrolase</fullName>
    </submittedName>
</protein>
<dbReference type="EMBL" id="CP019236">
    <property type="protein sequence ID" value="APW39373.1"/>
    <property type="molecule type" value="Genomic_DNA"/>
</dbReference>
<keyword evidence="3" id="KW-1185">Reference proteome</keyword>
<dbReference type="GO" id="GO:0016787">
    <property type="term" value="F:hydrolase activity"/>
    <property type="evidence" value="ECO:0007669"/>
    <property type="project" value="UniProtKB-KW"/>
</dbReference>
<organism evidence="2 3">
    <name type="scientific">Rhodoferax koreensis</name>
    <dbReference type="NCBI Taxonomy" id="1842727"/>
    <lineage>
        <taxon>Bacteria</taxon>
        <taxon>Pseudomonadati</taxon>
        <taxon>Pseudomonadota</taxon>
        <taxon>Betaproteobacteria</taxon>
        <taxon>Burkholderiales</taxon>
        <taxon>Comamonadaceae</taxon>
        <taxon>Rhodoferax</taxon>
    </lineage>
</organism>
<dbReference type="STRING" id="1842727.RD110_20915"/>
<sequence>MHEEVMSLPQLVLIPGLACDAQMWRAPLDVLPVALRPMVSDVHTRLPTIETMAQALLDEHPGELLLCGASMGGMIAMQAAHLGGARVRGLVLIGTSARPETAAMRQLREGVLNLFAQGRAAEVLRANIPLALAPRHAADPVLAQAYLSMMLRAGDDQLTRQNRAVMARPDLRPHLPALRCATLVLCGDMDRLAPPEHSREIAGLVPGAELRMLAGCGHMPTMEAPEPVNREMLAWLRSAFAIGAPHPPQPAA</sequence>
<dbReference type="Pfam" id="PF12697">
    <property type="entry name" value="Abhydrolase_6"/>
    <property type="match status" value="1"/>
</dbReference>
<reference evidence="2 3" key="1">
    <citation type="submission" date="2017-01" db="EMBL/GenBank/DDBJ databases">
        <authorList>
            <person name="Mah S.A."/>
            <person name="Swanson W.J."/>
            <person name="Moy G.W."/>
            <person name="Vacquier V.D."/>
        </authorList>
    </citation>
    <scope>NUCLEOTIDE SEQUENCE [LARGE SCALE GENOMIC DNA]</scope>
    <source>
        <strain evidence="2 3">DCY110</strain>
    </source>
</reference>
<dbReference type="AlphaFoldDB" id="A0A1P8K043"/>
<dbReference type="InterPro" id="IPR029058">
    <property type="entry name" value="AB_hydrolase_fold"/>
</dbReference>
<keyword evidence="2" id="KW-0378">Hydrolase</keyword>
<evidence type="ECO:0000313" key="3">
    <source>
        <dbReference type="Proteomes" id="UP000186609"/>
    </source>
</evidence>
<dbReference type="SUPFAM" id="SSF53474">
    <property type="entry name" value="alpha/beta-Hydrolases"/>
    <property type="match status" value="1"/>
</dbReference>
<proteinExistence type="predicted"/>
<accession>A0A1P8K043</accession>
<dbReference type="Gene3D" id="3.40.50.1820">
    <property type="entry name" value="alpha/beta hydrolase"/>
    <property type="match status" value="1"/>
</dbReference>
<dbReference type="PANTHER" id="PTHR43689">
    <property type="entry name" value="HYDROLASE"/>
    <property type="match status" value="1"/>
</dbReference>
<dbReference type="Proteomes" id="UP000186609">
    <property type="component" value="Chromosome"/>
</dbReference>